<feature type="compositionally biased region" description="Low complexity" evidence="1">
    <location>
        <begin position="1"/>
        <end position="12"/>
    </location>
</feature>
<evidence type="ECO:0000313" key="3">
    <source>
        <dbReference type="Proteomes" id="UP000054018"/>
    </source>
</evidence>
<proteinExistence type="predicted"/>
<dbReference type="EMBL" id="KN833686">
    <property type="protein sequence ID" value="KIK30656.1"/>
    <property type="molecule type" value="Genomic_DNA"/>
</dbReference>
<dbReference type="OrthoDB" id="5578329at2759"/>
<feature type="region of interest" description="Disordered" evidence="1">
    <location>
        <begin position="1"/>
        <end position="40"/>
    </location>
</feature>
<gene>
    <name evidence="2" type="ORF">PISMIDRAFT_6019</name>
</gene>
<evidence type="ECO:0000313" key="2">
    <source>
        <dbReference type="EMBL" id="KIK30656.1"/>
    </source>
</evidence>
<dbReference type="Proteomes" id="UP000054018">
    <property type="component" value="Unassembled WGS sequence"/>
</dbReference>
<feature type="compositionally biased region" description="Basic and acidic residues" evidence="1">
    <location>
        <begin position="97"/>
        <end position="109"/>
    </location>
</feature>
<reference evidence="2 3" key="1">
    <citation type="submission" date="2014-04" db="EMBL/GenBank/DDBJ databases">
        <authorList>
            <consortium name="DOE Joint Genome Institute"/>
            <person name="Kuo A."/>
            <person name="Kohler A."/>
            <person name="Costa M.D."/>
            <person name="Nagy L.G."/>
            <person name="Floudas D."/>
            <person name="Copeland A."/>
            <person name="Barry K.W."/>
            <person name="Cichocki N."/>
            <person name="Veneault-Fourrey C."/>
            <person name="LaButti K."/>
            <person name="Lindquist E.A."/>
            <person name="Lipzen A."/>
            <person name="Lundell T."/>
            <person name="Morin E."/>
            <person name="Murat C."/>
            <person name="Sun H."/>
            <person name="Tunlid A."/>
            <person name="Henrissat B."/>
            <person name="Grigoriev I.V."/>
            <person name="Hibbett D.S."/>
            <person name="Martin F."/>
            <person name="Nordberg H.P."/>
            <person name="Cantor M.N."/>
            <person name="Hua S.X."/>
        </authorList>
    </citation>
    <scope>NUCLEOTIDE SEQUENCE [LARGE SCALE GENOMIC DNA]</scope>
    <source>
        <strain evidence="2 3">441</strain>
    </source>
</reference>
<dbReference type="InterPro" id="IPR007727">
    <property type="entry name" value="Spo12"/>
</dbReference>
<dbReference type="Pfam" id="PF05032">
    <property type="entry name" value="Spo12"/>
    <property type="match status" value="1"/>
</dbReference>
<reference evidence="3" key="2">
    <citation type="submission" date="2015-01" db="EMBL/GenBank/DDBJ databases">
        <title>Evolutionary Origins and Diversification of the Mycorrhizal Mutualists.</title>
        <authorList>
            <consortium name="DOE Joint Genome Institute"/>
            <consortium name="Mycorrhizal Genomics Consortium"/>
            <person name="Kohler A."/>
            <person name="Kuo A."/>
            <person name="Nagy L.G."/>
            <person name="Floudas D."/>
            <person name="Copeland A."/>
            <person name="Barry K.W."/>
            <person name="Cichocki N."/>
            <person name="Veneault-Fourrey C."/>
            <person name="LaButti K."/>
            <person name="Lindquist E.A."/>
            <person name="Lipzen A."/>
            <person name="Lundell T."/>
            <person name="Morin E."/>
            <person name="Murat C."/>
            <person name="Riley R."/>
            <person name="Ohm R."/>
            <person name="Sun H."/>
            <person name="Tunlid A."/>
            <person name="Henrissat B."/>
            <person name="Grigoriev I.V."/>
            <person name="Hibbett D.S."/>
            <person name="Martin F."/>
        </authorList>
    </citation>
    <scope>NUCLEOTIDE SEQUENCE [LARGE SCALE GENOMIC DNA]</scope>
    <source>
        <strain evidence="3">441</strain>
    </source>
</reference>
<accession>A0A0C9ZMI3</accession>
<dbReference type="STRING" id="765257.A0A0C9ZMI3"/>
<keyword evidence="3" id="KW-1185">Reference proteome</keyword>
<evidence type="ECO:0000256" key="1">
    <source>
        <dbReference type="SAM" id="MobiDB-lite"/>
    </source>
</evidence>
<name>A0A0C9ZMI3_9AGAM</name>
<protein>
    <submittedName>
        <fullName evidence="2">Uncharacterized protein</fullName>
    </submittedName>
</protein>
<organism evidence="2 3">
    <name type="scientific">Pisolithus microcarpus 441</name>
    <dbReference type="NCBI Taxonomy" id="765257"/>
    <lineage>
        <taxon>Eukaryota</taxon>
        <taxon>Fungi</taxon>
        <taxon>Dikarya</taxon>
        <taxon>Basidiomycota</taxon>
        <taxon>Agaricomycotina</taxon>
        <taxon>Agaricomycetes</taxon>
        <taxon>Agaricomycetidae</taxon>
        <taxon>Boletales</taxon>
        <taxon>Sclerodermatineae</taxon>
        <taxon>Pisolithaceae</taxon>
        <taxon>Pisolithus</taxon>
    </lineage>
</organism>
<sequence length="140" mass="14660">MSAPSTPSDSPAPIQPMHNPSQAAHIVLPQAPLGNATNGAVSGLGAKALLAKRMAKSNNPKFVSPTDDLLTPVTKKLNAAKQKHFVKGVKPIGDLFGSRDRSSEERSSESDAESTDSLELSDAKTSVPSTAPIDEDENPF</sequence>
<dbReference type="AlphaFoldDB" id="A0A0C9ZMI3"/>
<dbReference type="HOGENOM" id="CLU_148185_0_0_1"/>
<feature type="region of interest" description="Disordered" evidence="1">
    <location>
        <begin position="90"/>
        <end position="140"/>
    </location>
</feature>